<sequence>MPAEEIEARKDTRILVIGKVQGKIRPLFEKISQYRNKIDLVFILGDLFDSKTSFRQDTIDDVDALIDGNITVDIMTYVVVGDSPLPPKVLQIVESSAGQLASNLVFLPKRCFLKISADGLTVVVLGGRLNPKTVGKMANNYTPYYSYDDARTLKGERNVDILITNDWPAAILTRSVYQSVEIDIKEQECIADLCSSLKPRYHFSSSDAFYQREPFVHSDSVSENTEYWMTHFISLADFQNEAGERSSFAFVHKPANAGPVLLSTISQTATSSPLSLVGSKRKAGASQESSHRFATETRHDRRANKRQKVPPVTTDTCFLCIASPRADTHLIVSVGDQVYLTLAKGPLITRKAFPLLHFPSHMLLIPLGHSPSIAAMSPDDRKVVYLEMQNYRRALQKMIAIKSNSQFGAITWEISRTTGIHAHWQFLPVPVEHIRGGTLEAAFKTQGEMDRYPKFQIRDVGDGSEEHTDFFRVLIWHRDDSGTDSERSLILPLDGSFRFDLQFGRKVMAKLLNLYDRADWKECEQTKSEEDADADAFKAAFEPFEASLAEESA</sequence>
<keyword evidence="5" id="KW-1185">Reference proteome</keyword>
<evidence type="ECO:0000259" key="2">
    <source>
        <dbReference type="Pfam" id="PF04676"/>
    </source>
</evidence>
<dbReference type="OrthoDB" id="444325at2759"/>
<dbReference type="GO" id="GO:0071014">
    <property type="term" value="C:post-mRNA release spliceosomal complex"/>
    <property type="evidence" value="ECO:0007669"/>
    <property type="project" value="TreeGrafter"/>
</dbReference>
<protein>
    <recommendedName>
        <fullName evidence="6">CwfJ domain-containing protein</fullName>
    </recommendedName>
</protein>
<feature type="domain" description="Cwf19-like protein C-terminal" evidence="2">
    <location>
        <begin position="489"/>
        <end position="545"/>
    </location>
</feature>
<dbReference type="Pfam" id="PF04677">
    <property type="entry name" value="CwfJ_C_1"/>
    <property type="match status" value="1"/>
</dbReference>
<dbReference type="InterPro" id="IPR006767">
    <property type="entry name" value="Cwf19-like_C_dom-2"/>
</dbReference>
<dbReference type="PANTHER" id="PTHR12072:SF4">
    <property type="entry name" value="CWF19-LIKE PROTEIN 1"/>
    <property type="match status" value="1"/>
</dbReference>
<feature type="compositionally biased region" description="Basic and acidic residues" evidence="1">
    <location>
        <begin position="289"/>
        <end position="299"/>
    </location>
</feature>
<dbReference type="CDD" id="cd07380">
    <property type="entry name" value="MPP_CWF19_N"/>
    <property type="match status" value="1"/>
</dbReference>
<dbReference type="Proteomes" id="UP000799429">
    <property type="component" value="Unassembled WGS sequence"/>
</dbReference>
<dbReference type="InterPro" id="IPR006768">
    <property type="entry name" value="Cwf19-like_C_dom-1"/>
</dbReference>
<accession>A0A9P4S4Z3</accession>
<dbReference type="SUPFAM" id="SSF54197">
    <property type="entry name" value="HIT-like"/>
    <property type="match status" value="1"/>
</dbReference>
<evidence type="ECO:0000313" key="5">
    <source>
        <dbReference type="Proteomes" id="UP000799429"/>
    </source>
</evidence>
<feature type="region of interest" description="Disordered" evidence="1">
    <location>
        <begin position="276"/>
        <end position="308"/>
    </location>
</feature>
<dbReference type="Gene3D" id="3.30.428.10">
    <property type="entry name" value="HIT-like"/>
    <property type="match status" value="1"/>
</dbReference>
<evidence type="ECO:0008006" key="6">
    <source>
        <dbReference type="Google" id="ProtNLM"/>
    </source>
</evidence>
<dbReference type="GO" id="GO:0061632">
    <property type="term" value="F:RNA lariat debranching enzyme activator activity"/>
    <property type="evidence" value="ECO:0007669"/>
    <property type="project" value="TreeGrafter"/>
</dbReference>
<reference evidence="4" key="1">
    <citation type="journal article" date="2020" name="Stud. Mycol.">
        <title>101 Dothideomycetes genomes: a test case for predicting lifestyles and emergence of pathogens.</title>
        <authorList>
            <person name="Haridas S."/>
            <person name="Albert R."/>
            <person name="Binder M."/>
            <person name="Bloem J."/>
            <person name="Labutti K."/>
            <person name="Salamov A."/>
            <person name="Andreopoulos B."/>
            <person name="Baker S."/>
            <person name="Barry K."/>
            <person name="Bills G."/>
            <person name="Bluhm B."/>
            <person name="Cannon C."/>
            <person name="Castanera R."/>
            <person name="Culley D."/>
            <person name="Daum C."/>
            <person name="Ezra D."/>
            <person name="Gonzalez J."/>
            <person name="Henrissat B."/>
            <person name="Kuo A."/>
            <person name="Liang C."/>
            <person name="Lipzen A."/>
            <person name="Lutzoni F."/>
            <person name="Magnuson J."/>
            <person name="Mondo S."/>
            <person name="Nolan M."/>
            <person name="Ohm R."/>
            <person name="Pangilinan J."/>
            <person name="Park H.-J."/>
            <person name="Ramirez L."/>
            <person name="Alfaro M."/>
            <person name="Sun H."/>
            <person name="Tritt A."/>
            <person name="Yoshinaga Y."/>
            <person name="Zwiers L.-H."/>
            <person name="Turgeon B."/>
            <person name="Goodwin S."/>
            <person name="Spatafora J."/>
            <person name="Crous P."/>
            <person name="Grigoriev I."/>
        </authorList>
    </citation>
    <scope>NUCLEOTIDE SEQUENCE</scope>
    <source>
        <strain evidence="4">CBS 101060</strain>
    </source>
</reference>
<name>A0A9P4S4Z3_9PEZI</name>
<gene>
    <name evidence="4" type="ORF">M501DRAFT_997857</name>
</gene>
<feature type="domain" description="Cwf19-like C-terminal" evidence="3">
    <location>
        <begin position="311"/>
        <end position="434"/>
    </location>
</feature>
<dbReference type="InterPro" id="IPR036265">
    <property type="entry name" value="HIT-like_sf"/>
</dbReference>
<comment type="caution">
    <text evidence="4">The sequence shown here is derived from an EMBL/GenBank/DDBJ whole genome shotgun (WGS) entry which is preliminary data.</text>
</comment>
<organism evidence="4 5">
    <name type="scientific">Patellaria atrata CBS 101060</name>
    <dbReference type="NCBI Taxonomy" id="1346257"/>
    <lineage>
        <taxon>Eukaryota</taxon>
        <taxon>Fungi</taxon>
        <taxon>Dikarya</taxon>
        <taxon>Ascomycota</taxon>
        <taxon>Pezizomycotina</taxon>
        <taxon>Dothideomycetes</taxon>
        <taxon>Dothideomycetes incertae sedis</taxon>
        <taxon>Patellariales</taxon>
        <taxon>Patellariaceae</taxon>
        <taxon>Patellaria</taxon>
    </lineage>
</organism>
<dbReference type="PANTHER" id="PTHR12072">
    <property type="entry name" value="CWF19, CELL CYCLE CONTROL PROTEIN"/>
    <property type="match status" value="1"/>
</dbReference>
<dbReference type="EMBL" id="MU006107">
    <property type="protein sequence ID" value="KAF2835701.1"/>
    <property type="molecule type" value="Genomic_DNA"/>
</dbReference>
<evidence type="ECO:0000313" key="4">
    <source>
        <dbReference type="EMBL" id="KAF2835701.1"/>
    </source>
</evidence>
<proteinExistence type="predicted"/>
<evidence type="ECO:0000256" key="1">
    <source>
        <dbReference type="SAM" id="MobiDB-lite"/>
    </source>
</evidence>
<dbReference type="AlphaFoldDB" id="A0A9P4S4Z3"/>
<dbReference type="InterPro" id="IPR040194">
    <property type="entry name" value="Cwf19-like"/>
</dbReference>
<evidence type="ECO:0000259" key="3">
    <source>
        <dbReference type="Pfam" id="PF04677"/>
    </source>
</evidence>
<dbReference type="Pfam" id="PF04676">
    <property type="entry name" value="CwfJ_C_2"/>
    <property type="match status" value="1"/>
</dbReference>
<dbReference type="GO" id="GO:0000398">
    <property type="term" value="P:mRNA splicing, via spliceosome"/>
    <property type="evidence" value="ECO:0007669"/>
    <property type="project" value="TreeGrafter"/>
</dbReference>